<organism evidence="1 2">
    <name type="scientific">Brachionus plicatilis</name>
    <name type="common">Marine rotifer</name>
    <name type="synonym">Brachionus muelleri</name>
    <dbReference type="NCBI Taxonomy" id="10195"/>
    <lineage>
        <taxon>Eukaryota</taxon>
        <taxon>Metazoa</taxon>
        <taxon>Spiralia</taxon>
        <taxon>Gnathifera</taxon>
        <taxon>Rotifera</taxon>
        <taxon>Eurotatoria</taxon>
        <taxon>Monogononta</taxon>
        <taxon>Pseudotrocha</taxon>
        <taxon>Ploima</taxon>
        <taxon>Brachionidae</taxon>
        <taxon>Brachionus</taxon>
    </lineage>
</organism>
<keyword evidence="2" id="KW-1185">Reference proteome</keyword>
<reference evidence="1 2" key="1">
    <citation type="journal article" date="2018" name="Sci. Rep.">
        <title>Genomic signatures of local adaptation to the degree of environmental predictability in rotifers.</title>
        <authorList>
            <person name="Franch-Gras L."/>
            <person name="Hahn C."/>
            <person name="Garcia-Roger E.M."/>
            <person name="Carmona M.J."/>
            <person name="Serra M."/>
            <person name="Gomez A."/>
        </authorList>
    </citation>
    <scope>NUCLEOTIDE SEQUENCE [LARGE SCALE GENOMIC DNA]</scope>
    <source>
        <strain evidence="1">HYR1</strain>
    </source>
</reference>
<protein>
    <submittedName>
        <fullName evidence="1">Uncharacterized protein</fullName>
    </submittedName>
</protein>
<gene>
    <name evidence="1" type="ORF">BpHYR1_022434</name>
</gene>
<comment type="caution">
    <text evidence="1">The sequence shown here is derived from an EMBL/GenBank/DDBJ whole genome shotgun (WGS) entry which is preliminary data.</text>
</comment>
<accession>A0A3M7REU3</accession>
<dbReference type="AlphaFoldDB" id="A0A3M7REU3"/>
<dbReference type="EMBL" id="REGN01003603">
    <property type="protein sequence ID" value="RNA21778.1"/>
    <property type="molecule type" value="Genomic_DNA"/>
</dbReference>
<evidence type="ECO:0000313" key="2">
    <source>
        <dbReference type="Proteomes" id="UP000276133"/>
    </source>
</evidence>
<evidence type="ECO:0000313" key="1">
    <source>
        <dbReference type="EMBL" id="RNA21778.1"/>
    </source>
</evidence>
<sequence>MLLITGHIILLITGHLFRNIVESMLIKVREERLRKVAGAVHQSLMISEVITVNYSVRFIDETAINKIWSICKPLHVLANHQNLIAQTNLGLTNSIEMIKCKQKI</sequence>
<dbReference type="Proteomes" id="UP000276133">
    <property type="component" value="Unassembled WGS sequence"/>
</dbReference>
<name>A0A3M7REU3_BRAPC</name>
<proteinExistence type="predicted"/>